<name>A0A160INQ9_9BACL</name>
<accession>A0A160INQ9</accession>
<evidence type="ECO:0000313" key="1">
    <source>
        <dbReference type="EMBL" id="ANC77560.1"/>
    </source>
</evidence>
<evidence type="ECO:0000313" key="2">
    <source>
        <dbReference type="Proteomes" id="UP000076623"/>
    </source>
</evidence>
<dbReference type="InterPro" id="IPR021525">
    <property type="entry name" value="DUF3189"/>
</dbReference>
<dbReference type="EMBL" id="CP015378">
    <property type="protein sequence ID" value="ANC77560.1"/>
    <property type="molecule type" value="Genomic_DNA"/>
</dbReference>
<proteinExistence type="predicted"/>
<dbReference type="STRING" id="1221500.ABE65_012430"/>
<dbReference type="Pfam" id="PF11385">
    <property type="entry name" value="DUF3189"/>
    <property type="match status" value="1"/>
</dbReference>
<dbReference type="KEGG" id="fpn:ABE65_012430"/>
<dbReference type="RefSeq" id="WP_066395346.1">
    <property type="nucleotide sequence ID" value="NZ_CP015378.1"/>
</dbReference>
<organism evidence="1 2">
    <name type="scientific">Fictibacillus phosphorivorans</name>
    <dbReference type="NCBI Taxonomy" id="1221500"/>
    <lineage>
        <taxon>Bacteria</taxon>
        <taxon>Bacillati</taxon>
        <taxon>Bacillota</taxon>
        <taxon>Bacilli</taxon>
        <taxon>Bacillales</taxon>
        <taxon>Fictibacillaceae</taxon>
        <taxon>Fictibacillus</taxon>
    </lineage>
</organism>
<dbReference type="Proteomes" id="UP000076623">
    <property type="component" value="Chromosome"/>
</dbReference>
<gene>
    <name evidence="1" type="ORF">ABE65_012430</name>
</gene>
<dbReference type="AlphaFoldDB" id="A0A160INQ9"/>
<sequence>MIYIYNDFGGKHTSSLAAAYHLKKLPSHTKLTKKQILHVPYFNKLKTSDMGKLIFHGEDEEGHAVYTVGRGNSKIFVPGLKELFDILRKKNASEEKLIFSNTSPTVPLSMTFGGLFSRRLGIDFIGVPLLVKGAKKASAQIEYLVEHTKEMAKNTTEQVLIIDNQKKLLNASLS</sequence>
<reference evidence="1 2" key="1">
    <citation type="submission" date="2016-04" db="EMBL/GenBank/DDBJ databases">
        <title>Complete genome sequence of Fictibacillus phosphorivorans G25-29, a strain toxic to nematodes.</title>
        <authorList>
            <person name="Zheng Z."/>
        </authorList>
    </citation>
    <scope>NUCLEOTIDE SEQUENCE [LARGE SCALE GENOMIC DNA]</scope>
    <source>
        <strain evidence="1 2">G25-29</strain>
    </source>
</reference>
<keyword evidence="2" id="KW-1185">Reference proteome</keyword>
<protein>
    <submittedName>
        <fullName evidence="1">ABC transporter</fullName>
    </submittedName>
</protein>